<dbReference type="Proteomes" id="UP000799424">
    <property type="component" value="Unassembled WGS sequence"/>
</dbReference>
<feature type="region of interest" description="Disordered" evidence="1">
    <location>
        <begin position="96"/>
        <end position="135"/>
    </location>
</feature>
<organism evidence="3 4">
    <name type="scientific">Ophiobolus disseminans</name>
    <dbReference type="NCBI Taxonomy" id="1469910"/>
    <lineage>
        <taxon>Eukaryota</taxon>
        <taxon>Fungi</taxon>
        <taxon>Dikarya</taxon>
        <taxon>Ascomycota</taxon>
        <taxon>Pezizomycotina</taxon>
        <taxon>Dothideomycetes</taxon>
        <taxon>Pleosporomycetidae</taxon>
        <taxon>Pleosporales</taxon>
        <taxon>Pleosporineae</taxon>
        <taxon>Phaeosphaeriaceae</taxon>
        <taxon>Ophiobolus</taxon>
    </lineage>
</organism>
<protein>
    <submittedName>
        <fullName evidence="3">Uncharacterized protein</fullName>
    </submittedName>
</protein>
<gene>
    <name evidence="3" type="ORF">CC86DRAFT_468981</name>
</gene>
<name>A0A6A6ZSH2_9PLEO</name>
<feature type="transmembrane region" description="Helical" evidence="2">
    <location>
        <begin position="65"/>
        <end position="86"/>
    </location>
</feature>
<keyword evidence="2" id="KW-1133">Transmembrane helix</keyword>
<dbReference type="OrthoDB" id="5358884at2759"/>
<keyword evidence="4" id="KW-1185">Reference proteome</keyword>
<dbReference type="AlphaFoldDB" id="A0A6A6ZSH2"/>
<proteinExistence type="predicted"/>
<keyword evidence="2" id="KW-0472">Membrane</keyword>
<accession>A0A6A6ZSH2</accession>
<dbReference type="EMBL" id="MU006231">
    <property type="protein sequence ID" value="KAF2824022.1"/>
    <property type="molecule type" value="Genomic_DNA"/>
</dbReference>
<evidence type="ECO:0000256" key="2">
    <source>
        <dbReference type="SAM" id="Phobius"/>
    </source>
</evidence>
<evidence type="ECO:0000313" key="3">
    <source>
        <dbReference type="EMBL" id="KAF2824022.1"/>
    </source>
</evidence>
<keyword evidence="2" id="KW-0812">Transmembrane</keyword>
<feature type="compositionally biased region" description="Low complexity" evidence="1">
    <location>
        <begin position="105"/>
        <end position="124"/>
    </location>
</feature>
<reference evidence="3" key="1">
    <citation type="journal article" date="2020" name="Stud. Mycol.">
        <title>101 Dothideomycetes genomes: a test case for predicting lifestyles and emergence of pathogens.</title>
        <authorList>
            <person name="Haridas S."/>
            <person name="Albert R."/>
            <person name="Binder M."/>
            <person name="Bloem J."/>
            <person name="Labutti K."/>
            <person name="Salamov A."/>
            <person name="Andreopoulos B."/>
            <person name="Baker S."/>
            <person name="Barry K."/>
            <person name="Bills G."/>
            <person name="Bluhm B."/>
            <person name="Cannon C."/>
            <person name="Castanera R."/>
            <person name="Culley D."/>
            <person name="Daum C."/>
            <person name="Ezra D."/>
            <person name="Gonzalez J."/>
            <person name="Henrissat B."/>
            <person name="Kuo A."/>
            <person name="Liang C."/>
            <person name="Lipzen A."/>
            <person name="Lutzoni F."/>
            <person name="Magnuson J."/>
            <person name="Mondo S."/>
            <person name="Nolan M."/>
            <person name="Ohm R."/>
            <person name="Pangilinan J."/>
            <person name="Park H.-J."/>
            <person name="Ramirez L."/>
            <person name="Alfaro M."/>
            <person name="Sun H."/>
            <person name="Tritt A."/>
            <person name="Yoshinaga Y."/>
            <person name="Zwiers L.-H."/>
            <person name="Turgeon B."/>
            <person name="Goodwin S."/>
            <person name="Spatafora J."/>
            <person name="Crous P."/>
            <person name="Grigoriev I."/>
        </authorList>
    </citation>
    <scope>NUCLEOTIDE SEQUENCE</scope>
    <source>
        <strain evidence="3">CBS 113818</strain>
    </source>
</reference>
<evidence type="ECO:0000256" key="1">
    <source>
        <dbReference type="SAM" id="MobiDB-lite"/>
    </source>
</evidence>
<evidence type="ECO:0000313" key="4">
    <source>
        <dbReference type="Proteomes" id="UP000799424"/>
    </source>
</evidence>
<sequence>MASPYRDNASSDLPEVNYQEQSYAYALPDQTAAEVLPSTKGYYSSATESHHVPTVTTGRKGWMRWWVIALIGLFIAIIAGLVGGLIGQAIQKGRASGSSDSTLNSSQEASPSPSSCPNSTSAATTPPPGAPANAIGTILTPDTGCDWPSSKERRRIAKQTTYLKGNYTTICNSGWLGNDGILGLWTLSPSDCVEACLKYNSYAVNRPASERRCVGAGFIPDWTNQTTGAREQKGAPFNCYMMSSNKNIVPNDRADFGTEVVSLCLDGQCNGIGSS</sequence>